<dbReference type="SMART" id="SM00861">
    <property type="entry name" value="Transket_pyr"/>
    <property type="match status" value="1"/>
</dbReference>
<evidence type="ECO:0000256" key="5">
    <source>
        <dbReference type="ARBA" id="ARBA00070795"/>
    </source>
</evidence>
<comment type="caution">
    <text evidence="8">The sequence shown here is derived from an EMBL/GenBank/DDBJ whole genome shotgun (WGS) entry which is preliminary data.</text>
</comment>
<dbReference type="RefSeq" id="WP_211928076.1">
    <property type="nucleotide sequence ID" value="NZ_JAGQFT020000009.1"/>
</dbReference>
<dbReference type="SUPFAM" id="SSF52922">
    <property type="entry name" value="TK C-terminal domain-like"/>
    <property type="match status" value="1"/>
</dbReference>
<dbReference type="GO" id="GO:0016491">
    <property type="term" value="F:oxidoreductase activity"/>
    <property type="evidence" value="ECO:0007669"/>
    <property type="project" value="UniProtKB-KW"/>
</dbReference>
<dbReference type="Gene3D" id="3.40.50.920">
    <property type="match status" value="1"/>
</dbReference>
<reference evidence="9 10" key="1">
    <citation type="journal article" date="2021" name="Microbiol. Resour. Announc.">
        <title>Draft Genome Sequence of Coralloluteibacterium stylophorae LMG 29479T.</title>
        <authorList>
            <person name="Karlyshev A.V."/>
            <person name="Kudryashova E.B."/>
            <person name="Ariskina E.V."/>
            <person name="Conroy A.P."/>
            <person name="Abidueva E.Y."/>
        </authorList>
    </citation>
    <scope>NUCLEOTIDE SEQUENCE [LARGE SCALE GENOMIC DNA]</scope>
    <source>
        <strain evidence="9 10">LMG 29479</strain>
    </source>
</reference>
<reference evidence="8" key="2">
    <citation type="submission" date="2021-04" db="EMBL/GenBank/DDBJ databases">
        <authorList>
            <person name="Karlyshev A.V."/>
        </authorList>
    </citation>
    <scope>NUCLEOTIDE SEQUENCE</scope>
    <source>
        <strain evidence="8">LMG 29479</strain>
    </source>
</reference>
<evidence type="ECO:0000256" key="1">
    <source>
        <dbReference type="ARBA" id="ARBA00001964"/>
    </source>
</evidence>
<dbReference type="FunFam" id="3.40.50.920:FF:000001">
    <property type="entry name" value="Pyruvate dehydrogenase E1 beta subunit"/>
    <property type="match status" value="1"/>
</dbReference>
<keyword evidence="4" id="KW-0786">Thiamine pyrophosphate</keyword>
<dbReference type="FunFam" id="3.40.50.970:FF:000001">
    <property type="entry name" value="Pyruvate dehydrogenase E1 beta subunit"/>
    <property type="match status" value="1"/>
</dbReference>
<accession>A0A8J8B192</accession>
<evidence type="ECO:0000256" key="2">
    <source>
        <dbReference type="ARBA" id="ARBA00002859"/>
    </source>
</evidence>
<dbReference type="PANTHER" id="PTHR43257:SF2">
    <property type="entry name" value="PYRUVATE DEHYDROGENASE E1 COMPONENT SUBUNIT BETA"/>
    <property type="match status" value="1"/>
</dbReference>
<gene>
    <name evidence="9" type="ORF">KB893_013700</name>
    <name evidence="8" type="ORF">KB893_17175</name>
</gene>
<dbReference type="InterPro" id="IPR009014">
    <property type="entry name" value="Transketo_C/PFOR_II"/>
</dbReference>
<dbReference type="CDD" id="cd07036">
    <property type="entry name" value="TPP_PYR_E1-PDHc-beta_like"/>
    <property type="match status" value="1"/>
</dbReference>
<comment type="cofactor">
    <cofactor evidence="1">
        <name>thiamine diphosphate</name>
        <dbReference type="ChEBI" id="CHEBI:58937"/>
    </cofactor>
</comment>
<dbReference type="EMBL" id="JAGQFT010000266">
    <property type="protein sequence ID" value="MBR0564218.1"/>
    <property type="molecule type" value="Genomic_DNA"/>
</dbReference>
<evidence type="ECO:0000256" key="4">
    <source>
        <dbReference type="ARBA" id="ARBA00023052"/>
    </source>
</evidence>
<evidence type="ECO:0000256" key="3">
    <source>
        <dbReference type="ARBA" id="ARBA00023002"/>
    </source>
</evidence>
<dbReference type="InterPro" id="IPR033248">
    <property type="entry name" value="Transketolase_C"/>
</dbReference>
<comment type="function">
    <text evidence="2">The branched-chain alpha-keto dehydrogenase complex catalyzes the overall conversion of alpha-keto acids to acyl-CoA and CO(2). It contains multiple copies of three enzymatic components: branched-chain alpha-keto acid decarboxylase (E1), lipoamide acyltransferase (E2) and lipoamide dehydrogenase (E3).</text>
</comment>
<evidence type="ECO:0000259" key="7">
    <source>
        <dbReference type="SMART" id="SM00861"/>
    </source>
</evidence>
<evidence type="ECO:0000313" key="9">
    <source>
        <dbReference type="EMBL" id="MBS7458190.1"/>
    </source>
</evidence>
<name>A0A8J8B192_9GAMM</name>
<dbReference type="SUPFAM" id="SSF52518">
    <property type="entry name" value="Thiamin diphosphate-binding fold (THDP-binding)"/>
    <property type="match status" value="1"/>
</dbReference>
<dbReference type="Pfam" id="PF02779">
    <property type="entry name" value="Transket_pyr"/>
    <property type="match status" value="1"/>
</dbReference>
<dbReference type="EMBL" id="JAGQFT020000009">
    <property type="protein sequence ID" value="MBS7458190.1"/>
    <property type="molecule type" value="Genomic_DNA"/>
</dbReference>
<organism evidence="8">
    <name type="scientific">Coralloluteibacterium stylophorae</name>
    <dbReference type="NCBI Taxonomy" id="1776034"/>
    <lineage>
        <taxon>Bacteria</taxon>
        <taxon>Pseudomonadati</taxon>
        <taxon>Pseudomonadota</taxon>
        <taxon>Gammaproteobacteria</taxon>
        <taxon>Lysobacterales</taxon>
        <taxon>Lysobacteraceae</taxon>
        <taxon>Coralloluteibacterium</taxon>
    </lineage>
</organism>
<protein>
    <recommendedName>
        <fullName evidence="5">2-oxoisovalerate dehydrogenase subunit beta</fullName>
    </recommendedName>
    <alternativeName>
        <fullName evidence="6">Branched-chain alpha-keto acid dehydrogenase E1 component beta chain</fullName>
    </alternativeName>
</protein>
<evidence type="ECO:0000313" key="8">
    <source>
        <dbReference type="EMBL" id="MBR0564218.1"/>
    </source>
</evidence>
<dbReference type="PANTHER" id="PTHR43257">
    <property type="entry name" value="PYRUVATE DEHYDROGENASE E1 COMPONENT BETA SUBUNIT"/>
    <property type="match status" value="1"/>
</dbReference>
<keyword evidence="3" id="KW-0560">Oxidoreductase</keyword>
<dbReference type="AlphaFoldDB" id="A0A8J8B192"/>
<evidence type="ECO:0000313" key="10">
    <source>
        <dbReference type="Proteomes" id="UP000675747"/>
    </source>
</evidence>
<keyword evidence="10" id="KW-1185">Reference proteome</keyword>
<dbReference type="Gene3D" id="3.40.50.970">
    <property type="match status" value="1"/>
</dbReference>
<sequence>MSATAVNNITLIEAITQALAWELRNDESVLVLGEDVGVNGGVFRATAGLQKTFGEMRVLDTPLDETTIAGLTVGLASQGMKPVAEVQFDGFVYPMLDQIVCHAARFRNRTRGRLTCPMVLRVPWGGGIRAPEHHSEANEAMFTNIPGLRVVLPSSPQRAYGLLLAAIRDPDPVIFMEPKRIYRQYKEAVADDGEALPLDVCFVLRDGSDVTLVTWGAQVKETLEAADALEAEGISAEVIDVATLKPLDFDTIAESVAKTGRCVIVHEAARTGGFGAEIAARLAEHSMYDLLAPVERVTGYDVPIPLFRLEMKYLPSVERIVAAARRTLDAG</sequence>
<dbReference type="Pfam" id="PF02780">
    <property type="entry name" value="Transketolase_C"/>
    <property type="match status" value="1"/>
</dbReference>
<feature type="domain" description="Transketolase-like pyrimidine-binding" evidence="7">
    <location>
        <begin position="9"/>
        <end position="184"/>
    </location>
</feature>
<evidence type="ECO:0000256" key="6">
    <source>
        <dbReference type="ARBA" id="ARBA00082400"/>
    </source>
</evidence>
<dbReference type="InterPro" id="IPR029061">
    <property type="entry name" value="THDP-binding"/>
</dbReference>
<proteinExistence type="predicted"/>
<dbReference type="InterPro" id="IPR005475">
    <property type="entry name" value="Transketolase-like_Pyr-bd"/>
</dbReference>
<dbReference type="Proteomes" id="UP000675747">
    <property type="component" value="Unassembled WGS sequence"/>
</dbReference>